<sequence length="69" mass="7586">MKICDDEEIIEMNHPKEVHNLPFDAITDNGCSDSINVSAVLANMQNDTDSIFSMDGIEDSVTSLKENPS</sequence>
<dbReference type="EMBL" id="SDMP01000015">
    <property type="protein sequence ID" value="RYR08216.1"/>
    <property type="molecule type" value="Genomic_DNA"/>
</dbReference>
<gene>
    <name evidence="1" type="ORF">Ahy_B05g075789</name>
</gene>
<proteinExistence type="predicted"/>
<name>A0A444Z221_ARAHY</name>
<evidence type="ECO:0000313" key="2">
    <source>
        <dbReference type="Proteomes" id="UP000289738"/>
    </source>
</evidence>
<accession>A0A444Z221</accession>
<organism evidence="1 2">
    <name type="scientific">Arachis hypogaea</name>
    <name type="common">Peanut</name>
    <dbReference type="NCBI Taxonomy" id="3818"/>
    <lineage>
        <taxon>Eukaryota</taxon>
        <taxon>Viridiplantae</taxon>
        <taxon>Streptophyta</taxon>
        <taxon>Embryophyta</taxon>
        <taxon>Tracheophyta</taxon>
        <taxon>Spermatophyta</taxon>
        <taxon>Magnoliopsida</taxon>
        <taxon>eudicotyledons</taxon>
        <taxon>Gunneridae</taxon>
        <taxon>Pentapetalae</taxon>
        <taxon>rosids</taxon>
        <taxon>fabids</taxon>
        <taxon>Fabales</taxon>
        <taxon>Fabaceae</taxon>
        <taxon>Papilionoideae</taxon>
        <taxon>50 kb inversion clade</taxon>
        <taxon>dalbergioids sensu lato</taxon>
        <taxon>Dalbergieae</taxon>
        <taxon>Pterocarpus clade</taxon>
        <taxon>Arachis</taxon>
    </lineage>
</organism>
<dbReference type="AlphaFoldDB" id="A0A444Z221"/>
<evidence type="ECO:0000313" key="1">
    <source>
        <dbReference type="EMBL" id="RYR08216.1"/>
    </source>
</evidence>
<reference evidence="1 2" key="1">
    <citation type="submission" date="2019-01" db="EMBL/GenBank/DDBJ databases">
        <title>Sequencing of cultivated peanut Arachis hypogaea provides insights into genome evolution and oil improvement.</title>
        <authorList>
            <person name="Chen X."/>
        </authorList>
    </citation>
    <scope>NUCLEOTIDE SEQUENCE [LARGE SCALE GENOMIC DNA]</scope>
    <source>
        <strain evidence="2">cv. Fuhuasheng</strain>
        <tissue evidence="1">Leaves</tissue>
    </source>
</reference>
<keyword evidence="2" id="KW-1185">Reference proteome</keyword>
<comment type="caution">
    <text evidence="1">The sequence shown here is derived from an EMBL/GenBank/DDBJ whole genome shotgun (WGS) entry which is preliminary data.</text>
</comment>
<dbReference type="Proteomes" id="UP000289738">
    <property type="component" value="Chromosome B05"/>
</dbReference>
<protein>
    <submittedName>
        <fullName evidence="1">Uncharacterized protein</fullName>
    </submittedName>
</protein>